<evidence type="ECO:0000256" key="1">
    <source>
        <dbReference type="ARBA" id="ARBA00001164"/>
    </source>
</evidence>
<feature type="domain" description="N-(5'phosphoribosyl) anthranilate isomerase (PRAI)" evidence="10">
    <location>
        <begin position="3"/>
        <end position="207"/>
    </location>
</feature>
<dbReference type="PANTHER" id="PTHR42894:SF1">
    <property type="entry name" value="N-(5'-PHOSPHORIBOSYL)ANTHRANILATE ISOMERASE"/>
    <property type="match status" value="1"/>
</dbReference>
<evidence type="ECO:0000256" key="7">
    <source>
        <dbReference type="ARBA" id="ARBA00023141"/>
    </source>
</evidence>
<comment type="pathway">
    <text evidence="2 9">Amino-acid biosynthesis; L-tryptophan biosynthesis; L-tryptophan from chorismate: step 3/5.</text>
</comment>
<dbReference type="Proteomes" id="UP000006860">
    <property type="component" value="Chromosome"/>
</dbReference>
<dbReference type="InterPro" id="IPR013785">
    <property type="entry name" value="Aldolase_TIM"/>
</dbReference>
<dbReference type="InterPro" id="IPR011060">
    <property type="entry name" value="RibuloseP-bd_barrel"/>
</dbReference>
<dbReference type="KEGG" id="pbs:Plabr_4029"/>
<dbReference type="GO" id="GO:0004640">
    <property type="term" value="F:phosphoribosylanthranilate isomerase activity"/>
    <property type="evidence" value="ECO:0007669"/>
    <property type="project" value="UniProtKB-UniRule"/>
</dbReference>
<evidence type="ECO:0000259" key="10">
    <source>
        <dbReference type="Pfam" id="PF00697"/>
    </source>
</evidence>
<dbReference type="STRING" id="756272.Plabr_4029"/>
<comment type="catalytic activity">
    <reaction evidence="1 9">
        <text>N-(5-phospho-beta-D-ribosyl)anthranilate = 1-(2-carboxyphenylamino)-1-deoxy-D-ribulose 5-phosphate</text>
        <dbReference type="Rhea" id="RHEA:21540"/>
        <dbReference type="ChEBI" id="CHEBI:18277"/>
        <dbReference type="ChEBI" id="CHEBI:58613"/>
        <dbReference type="EC" id="5.3.1.24"/>
    </reaction>
</comment>
<organism evidence="11 12">
    <name type="scientific">Rubinisphaera brasiliensis (strain ATCC 49424 / DSM 5305 / JCM 21570 / IAM 15109 / NBRC 103401 / IFAM 1448)</name>
    <name type="common">Planctomyces brasiliensis</name>
    <dbReference type="NCBI Taxonomy" id="756272"/>
    <lineage>
        <taxon>Bacteria</taxon>
        <taxon>Pseudomonadati</taxon>
        <taxon>Planctomycetota</taxon>
        <taxon>Planctomycetia</taxon>
        <taxon>Planctomycetales</taxon>
        <taxon>Planctomycetaceae</taxon>
        <taxon>Rubinisphaera</taxon>
    </lineage>
</organism>
<dbReference type="SUPFAM" id="SSF51366">
    <property type="entry name" value="Ribulose-phoshate binding barrel"/>
    <property type="match status" value="1"/>
</dbReference>
<evidence type="ECO:0000313" key="11">
    <source>
        <dbReference type="EMBL" id="ADY61606.1"/>
    </source>
</evidence>
<dbReference type="Gene3D" id="3.20.20.70">
    <property type="entry name" value="Aldolase class I"/>
    <property type="match status" value="1"/>
</dbReference>
<evidence type="ECO:0000256" key="2">
    <source>
        <dbReference type="ARBA" id="ARBA00004664"/>
    </source>
</evidence>
<gene>
    <name evidence="9" type="primary">trpF</name>
    <name evidence="11" type="ordered locus">Plabr_4029</name>
</gene>
<keyword evidence="5 9" id="KW-0028">Amino-acid biosynthesis</keyword>
<keyword evidence="6 9" id="KW-0822">Tryptophan biosynthesis</keyword>
<evidence type="ECO:0000256" key="6">
    <source>
        <dbReference type="ARBA" id="ARBA00022822"/>
    </source>
</evidence>
<protein>
    <recommendedName>
        <fullName evidence="4 9">N-(5'-phosphoribosyl)anthranilate isomerase</fullName>
        <shortName evidence="9">PRAI</shortName>
        <ecNumber evidence="3 9">5.3.1.24</ecNumber>
    </recommendedName>
</protein>
<sequence>MFVKICGLTTPEEAASIGDLQPDAIGLNFYLRSPRGLTGEKAAEIAAETPGNVQKIGVFVDQTPAEINKLAEQATLDVVQLHGDYEPEDALQLDSRPFIWVYRLGAEGLAPLKAACERFAELERLPLACLIDARVPGLYGGSGHTVDWPALAANYDTETLPPLLLAGGLHAENVAEAITTVRPWGVDVASGVESDGRKDLDKCVRFLTNARNAWA</sequence>
<dbReference type="GO" id="GO:0000162">
    <property type="term" value="P:L-tryptophan biosynthetic process"/>
    <property type="evidence" value="ECO:0007669"/>
    <property type="project" value="UniProtKB-UniRule"/>
</dbReference>
<dbReference type="InterPro" id="IPR001240">
    <property type="entry name" value="PRAI_dom"/>
</dbReference>
<dbReference type="EC" id="5.3.1.24" evidence="3 9"/>
<evidence type="ECO:0000256" key="4">
    <source>
        <dbReference type="ARBA" id="ARBA00022272"/>
    </source>
</evidence>
<dbReference type="CDD" id="cd00405">
    <property type="entry name" value="PRAI"/>
    <property type="match status" value="1"/>
</dbReference>
<reference evidence="12" key="1">
    <citation type="submission" date="2011-02" db="EMBL/GenBank/DDBJ databases">
        <title>The complete genome of Planctomyces brasiliensis DSM 5305.</title>
        <authorList>
            <person name="Lucas S."/>
            <person name="Copeland A."/>
            <person name="Lapidus A."/>
            <person name="Bruce D."/>
            <person name="Goodwin L."/>
            <person name="Pitluck S."/>
            <person name="Kyrpides N."/>
            <person name="Mavromatis K."/>
            <person name="Pagani I."/>
            <person name="Ivanova N."/>
            <person name="Ovchinnikova G."/>
            <person name="Lu M."/>
            <person name="Detter J.C."/>
            <person name="Han C."/>
            <person name="Land M."/>
            <person name="Hauser L."/>
            <person name="Markowitz V."/>
            <person name="Cheng J.-F."/>
            <person name="Hugenholtz P."/>
            <person name="Woyke T."/>
            <person name="Wu D."/>
            <person name="Tindall B."/>
            <person name="Pomrenke H.G."/>
            <person name="Brambilla E."/>
            <person name="Klenk H.-P."/>
            <person name="Eisen J.A."/>
        </authorList>
    </citation>
    <scope>NUCLEOTIDE SEQUENCE [LARGE SCALE GENOMIC DNA]</scope>
    <source>
        <strain evidence="12">ATCC 49424 / DSM 5305 / JCM 21570 / NBRC 103401 / IFAM 1448</strain>
    </source>
</reference>
<evidence type="ECO:0000313" key="12">
    <source>
        <dbReference type="Proteomes" id="UP000006860"/>
    </source>
</evidence>
<dbReference type="HAMAP" id="MF_00135">
    <property type="entry name" value="PRAI"/>
    <property type="match status" value="1"/>
</dbReference>
<dbReference type="PANTHER" id="PTHR42894">
    <property type="entry name" value="N-(5'-PHOSPHORIBOSYL)ANTHRANILATE ISOMERASE"/>
    <property type="match status" value="1"/>
</dbReference>
<evidence type="ECO:0000256" key="5">
    <source>
        <dbReference type="ARBA" id="ARBA00022605"/>
    </source>
</evidence>
<dbReference type="OrthoDB" id="9786954at2"/>
<keyword evidence="7 9" id="KW-0057">Aromatic amino acid biosynthesis</keyword>
<evidence type="ECO:0000256" key="3">
    <source>
        <dbReference type="ARBA" id="ARBA00012572"/>
    </source>
</evidence>
<dbReference type="AlphaFoldDB" id="F0SGK1"/>
<evidence type="ECO:0000256" key="9">
    <source>
        <dbReference type="HAMAP-Rule" id="MF_00135"/>
    </source>
</evidence>
<keyword evidence="8 9" id="KW-0413">Isomerase</keyword>
<name>F0SGK1_RUBBR</name>
<keyword evidence="12" id="KW-1185">Reference proteome</keyword>
<comment type="similarity">
    <text evidence="9">Belongs to the TrpF family.</text>
</comment>
<dbReference type="HOGENOM" id="CLU_076364_2_0_0"/>
<dbReference type="RefSeq" id="WP_013630323.1">
    <property type="nucleotide sequence ID" value="NC_015174.1"/>
</dbReference>
<dbReference type="eggNOG" id="COG0135">
    <property type="taxonomic scope" value="Bacteria"/>
</dbReference>
<dbReference type="InterPro" id="IPR044643">
    <property type="entry name" value="TrpF_fam"/>
</dbReference>
<dbReference type="UniPathway" id="UPA00035">
    <property type="reaction ID" value="UER00042"/>
</dbReference>
<proteinExistence type="inferred from homology"/>
<evidence type="ECO:0000256" key="8">
    <source>
        <dbReference type="ARBA" id="ARBA00023235"/>
    </source>
</evidence>
<dbReference type="EMBL" id="CP002546">
    <property type="protein sequence ID" value="ADY61606.1"/>
    <property type="molecule type" value="Genomic_DNA"/>
</dbReference>
<dbReference type="Pfam" id="PF00697">
    <property type="entry name" value="PRAI"/>
    <property type="match status" value="1"/>
</dbReference>
<accession>F0SGK1</accession>